<feature type="domain" description="N-acetyltransferase" evidence="1">
    <location>
        <begin position="2"/>
        <end position="96"/>
    </location>
</feature>
<dbReference type="InterPro" id="IPR000182">
    <property type="entry name" value="GNAT_dom"/>
</dbReference>
<comment type="caution">
    <text evidence="2">The sequence shown here is derived from an EMBL/GenBank/DDBJ whole genome shotgun (WGS) entry which is preliminary data.</text>
</comment>
<dbReference type="Gene3D" id="3.40.630.30">
    <property type="match status" value="1"/>
</dbReference>
<keyword evidence="2" id="KW-0808">Transferase</keyword>
<reference evidence="2 3" key="1">
    <citation type="submission" date="2018-03" db="EMBL/GenBank/DDBJ databases">
        <title>Cross-interface Injection: A General Nanoliter Liquid Handling Method Applied to Single Cells Genome Amplification Automated Nanoliter Liquid Handling Applied to Single Cell Multiple Displacement Amplification.</title>
        <authorList>
            <person name="Yun J."/>
            <person name="Xu P."/>
            <person name="Xu J."/>
            <person name="Dai X."/>
            <person name="Wang Y."/>
            <person name="Zheng X."/>
            <person name="Cao C."/>
            <person name="Yi Q."/>
            <person name="Zhu Y."/>
            <person name="Wang L."/>
            <person name="Dong Z."/>
            <person name="Huang Y."/>
            <person name="Huang L."/>
            <person name="Du W."/>
        </authorList>
    </citation>
    <scope>NUCLEOTIDE SEQUENCE [LARGE SCALE GENOMIC DNA]</scope>
    <source>
        <strain evidence="2 3">A12-4</strain>
    </source>
</reference>
<feature type="non-terminal residue" evidence="2">
    <location>
        <position position="96"/>
    </location>
</feature>
<name>A0A2T4D301_9GAMM</name>
<proteinExistence type="predicted"/>
<evidence type="ECO:0000259" key="1">
    <source>
        <dbReference type="PROSITE" id="PS51186"/>
    </source>
</evidence>
<evidence type="ECO:0000313" key="3">
    <source>
        <dbReference type="Proteomes" id="UP000242087"/>
    </source>
</evidence>
<dbReference type="CDD" id="cd04301">
    <property type="entry name" value="NAT_SF"/>
    <property type="match status" value="1"/>
</dbReference>
<evidence type="ECO:0000313" key="2">
    <source>
        <dbReference type="EMBL" id="PTB88187.1"/>
    </source>
</evidence>
<dbReference type="EMBL" id="PYVF01000114">
    <property type="protein sequence ID" value="PTB88187.1"/>
    <property type="molecule type" value="Genomic_DNA"/>
</dbReference>
<sequence>MTKIRFVQRDDIEAITAIEFEQYGADGYPSAFFYQALSQWPQWFWCAEHNNQIHGYLLAAPGDNESELWLMSLLGSPPARGLGLGKYLVPSFQSHC</sequence>
<dbReference type="SUPFAM" id="SSF55729">
    <property type="entry name" value="Acyl-CoA N-acyltransferases (Nat)"/>
    <property type="match status" value="1"/>
</dbReference>
<dbReference type="PROSITE" id="PS51186">
    <property type="entry name" value="GNAT"/>
    <property type="match status" value="1"/>
</dbReference>
<gene>
    <name evidence="2" type="ORF">C9927_04705</name>
</gene>
<dbReference type="AlphaFoldDB" id="A0A2T4D301"/>
<organism evidence="2 3">
    <name type="scientific">Pseudidiomarina aestuarii</name>
    <dbReference type="NCBI Taxonomy" id="624146"/>
    <lineage>
        <taxon>Bacteria</taxon>
        <taxon>Pseudomonadati</taxon>
        <taxon>Pseudomonadota</taxon>
        <taxon>Gammaproteobacteria</taxon>
        <taxon>Alteromonadales</taxon>
        <taxon>Idiomarinaceae</taxon>
        <taxon>Pseudidiomarina</taxon>
    </lineage>
</organism>
<dbReference type="Pfam" id="PF00583">
    <property type="entry name" value="Acetyltransf_1"/>
    <property type="match status" value="1"/>
</dbReference>
<dbReference type="Proteomes" id="UP000242087">
    <property type="component" value="Unassembled WGS sequence"/>
</dbReference>
<accession>A0A2T4D301</accession>
<dbReference type="InterPro" id="IPR016181">
    <property type="entry name" value="Acyl_CoA_acyltransferase"/>
</dbReference>
<protein>
    <submittedName>
        <fullName evidence="2">GNAT family N-acetyltransferase</fullName>
    </submittedName>
</protein>
<dbReference type="GO" id="GO:0016747">
    <property type="term" value="F:acyltransferase activity, transferring groups other than amino-acyl groups"/>
    <property type="evidence" value="ECO:0007669"/>
    <property type="project" value="InterPro"/>
</dbReference>